<gene>
    <name evidence="3" type="ORF">RF11_08345</name>
</gene>
<evidence type="ECO:0000256" key="1">
    <source>
        <dbReference type="SAM" id="MobiDB-lite"/>
    </source>
</evidence>
<dbReference type="Gene3D" id="3.10.590.10">
    <property type="entry name" value="ph1033 like domains"/>
    <property type="match status" value="1"/>
</dbReference>
<dbReference type="InterPro" id="IPR007275">
    <property type="entry name" value="YTH_domain"/>
</dbReference>
<reference evidence="3 4" key="1">
    <citation type="journal article" date="2014" name="Genome Biol. Evol.">
        <title>The genome of the myxosporean Thelohanellus kitauei shows adaptations to nutrient acquisition within its fish host.</title>
        <authorList>
            <person name="Yang Y."/>
            <person name="Xiong J."/>
            <person name="Zhou Z."/>
            <person name="Huo F."/>
            <person name="Miao W."/>
            <person name="Ran C."/>
            <person name="Liu Y."/>
            <person name="Zhang J."/>
            <person name="Feng J."/>
            <person name="Wang M."/>
            <person name="Wang M."/>
            <person name="Wang L."/>
            <person name="Yao B."/>
        </authorList>
    </citation>
    <scope>NUCLEOTIDE SEQUENCE [LARGE SCALE GENOMIC DNA]</scope>
    <source>
        <strain evidence="3">Wuqing</strain>
    </source>
</reference>
<protein>
    <submittedName>
        <fullName evidence="3">YTH domain-containing protein 1</fullName>
    </submittedName>
</protein>
<dbReference type="InterPro" id="IPR045168">
    <property type="entry name" value="YTH_prot"/>
</dbReference>
<feature type="compositionally biased region" description="Basic and acidic residues" evidence="1">
    <location>
        <begin position="256"/>
        <end position="268"/>
    </location>
</feature>
<evidence type="ECO:0000313" key="4">
    <source>
        <dbReference type="Proteomes" id="UP000031668"/>
    </source>
</evidence>
<proteinExistence type="predicted"/>
<dbReference type="GO" id="GO:0000381">
    <property type="term" value="P:regulation of alternative mRNA splicing, via spliceosome"/>
    <property type="evidence" value="ECO:0007669"/>
    <property type="project" value="TreeGrafter"/>
</dbReference>
<feature type="region of interest" description="Disordered" evidence="1">
    <location>
        <begin position="243"/>
        <end position="282"/>
    </location>
</feature>
<dbReference type="GO" id="GO:0000398">
    <property type="term" value="P:mRNA splicing, via spliceosome"/>
    <property type="evidence" value="ECO:0007669"/>
    <property type="project" value="TreeGrafter"/>
</dbReference>
<organism evidence="3 4">
    <name type="scientific">Thelohanellus kitauei</name>
    <name type="common">Myxosporean</name>
    <dbReference type="NCBI Taxonomy" id="669202"/>
    <lineage>
        <taxon>Eukaryota</taxon>
        <taxon>Metazoa</taxon>
        <taxon>Cnidaria</taxon>
        <taxon>Myxozoa</taxon>
        <taxon>Myxosporea</taxon>
        <taxon>Bivalvulida</taxon>
        <taxon>Platysporina</taxon>
        <taxon>Myxobolidae</taxon>
        <taxon>Thelohanellus</taxon>
    </lineage>
</organism>
<dbReference type="Pfam" id="PF04146">
    <property type="entry name" value="YTH"/>
    <property type="match status" value="1"/>
</dbReference>
<dbReference type="AlphaFoldDB" id="A0A0C2J5H3"/>
<keyword evidence="4" id="KW-1185">Reference proteome</keyword>
<name>A0A0C2J5H3_THEKT</name>
<dbReference type="PANTHER" id="PTHR12357">
    <property type="entry name" value="YTH YT521-B HOMOLOGY DOMAIN-CONTAINING"/>
    <property type="match status" value="1"/>
</dbReference>
<dbReference type="CDD" id="cd21134">
    <property type="entry name" value="YTH"/>
    <property type="match status" value="1"/>
</dbReference>
<evidence type="ECO:0000313" key="3">
    <source>
        <dbReference type="EMBL" id="KII73054.1"/>
    </source>
</evidence>
<sequence>MSGSQKNRIPIIISSASQRLQGTGTSPSSVVQTGGLDDTFPEVAKRGDKYDFDDKIFYNESRVTEKVTKSTVKSKDSVLTKLFYNSRFFVIKSNNFENVHLAKQLNVWATPPANERRLHQAFDNYPNVFLIFSVRESGVFQGFARIRQKADHSHPSVNWSLPPSIDPSVFSGIIRIDWLTKQSLPFSQCNDIRNPYNDNKEEIEPRAGEFLCRMFALDSSIDIHQLLEDINIDEIIETYDSKPKDSVELSPQETMAKSRESHGRETVKSVKKTKTRAPNRPADHHMIPKVFFDKLVELTNLPYEEYVAAVSNGRQLTTLANYGIFNQDPNSSTSIIELE</sequence>
<accession>A0A0C2J5H3</accession>
<dbReference type="Proteomes" id="UP000031668">
    <property type="component" value="Unassembled WGS sequence"/>
</dbReference>
<evidence type="ECO:0000259" key="2">
    <source>
        <dbReference type="PROSITE" id="PS50882"/>
    </source>
</evidence>
<dbReference type="GO" id="GO:1990247">
    <property type="term" value="F:N6-methyladenosine-containing RNA reader activity"/>
    <property type="evidence" value="ECO:0007669"/>
    <property type="project" value="TreeGrafter"/>
</dbReference>
<dbReference type="EMBL" id="JWZT01001018">
    <property type="protein sequence ID" value="KII73054.1"/>
    <property type="molecule type" value="Genomic_DNA"/>
</dbReference>
<comment type="caution">
    <text evidence="3">The sequence shown here is derived from an EMBL/GenBank/DDBJ whole genome shotgun (WGS) entry which is preliminary data.</text>
</comment>
<dbReference type="OrthoDB" id="5842105at2759"/>
<feature type="domain" description="YTH" evidence="2">
    <location>
        <begin position="86"/>
        <end position="223"/>
    </location>
</feature>
<dbReference type="PROSITE" id="PS50882">
    <property type="entry name" value="YTH"/>
    <property type="match status" value="1"/>
</dbReference>
<dbReference type="GO" id="GO:0003729">
    <property type="term" value="F:mRNA binding"/>
    <property type="evidence" value="ECO:0007669"/>
    <property type="project" value="TreeGrafter"/>
</dbReference>
<dbReference type="GO" id="GO:0005654">
    <property type="term" value="C:nucleoplasm"/>
    <property type="evidence" value="ECO:0007669"/>
    <property type="project" value="TreeGrafter"/>
</dbReference>
<dbReference type="PANTHER" id="PTHR12357:SF3">
    <property type="entry name" value="YTH DOMAIN-CONTAINING PROTEIN 1"/>
    <property type="match status" value="1"/>
</dbReference>